<evidence type="ECO:0000313" key="2">
    <source>
        <dbReference type="EMBL" id="CAF1274727.1"/>
    </source>
</evidence>
<dbReference type="SUPFAM" id="SSF53448">
    <property type="entry name" value="Nucleotide-diphospho-sugar transferases"/>
    <property type="match status" value="1"/>
</dbReference>
<gene>
    <name evidence="2" type="ORF">JXQ802_LOCUS28176</name>
    <name evidence="1" type="ORF">PYM288_LOCUS18832</name>
</gene>
<proteinExistence type="predicted"/>
<reference evidence="2" key="1">
    <citation type="submission" date="2021-02" db="EMBL/GenBank/DDBJ databases">
        <authorList>
            <person name="Nowell W R."/>
        </authorList>
    </citation>
    <scope>NUCLEOTIDE SEQUENCE</scope>
</reference>
<organism evidence="2 3">
    <name type="scientific">Rotaria sordida</name>
    <dbReference type="NCBI Taxonomy" id="392033"/>
    <lineage>
        <taxon>Eukaryota</taxon>
        <taxon>Metazoa</taxon>
        <taxon>Spiralia</taxon>
        <taxon>Gnathifera</taxon>
        <taxon>Rotifera</taxon>
        <taxon>Eurotatoria</taxon>
        <taxon>Bdelloidea</taxon>
        <taxon>Philodinida</taxon>
        <taxon>Philodinidae</taxon>
        <taxon>Rotaria</taxon>
    </lineage>
</organism>
<keyword evidence="3" id="KW-1185">Reference proteome</keyword>
<evidence type="ECO:0008006" key="4">
    <source>
        <dbReference type="Google" id="ProtNLM"/>
    </source>
</evidence>
<evidence type="ECO:0000313" key="3">
    <source>
        <dbReference type="Proteomes" id="UP000663870"/>
    </source>
</evidence>
<dbReference type="AlphaFoldDB" id="A0A815BUA9"/>
<dbReference type="InterPro" id="IPR029044">
    <property type="entry name" value="Nucleotide-diphossugar_trans"/>
</dbReference>
<dbReference type="Gene3D" id="3.90.550.10">
    <property type="entry name" value="Spore Coat Polysaccharide Biosynthesis Protein SpsA, Chain A"/>
    <property type="match status" value="1"/>
</dbReference>
<dbReference type="EMBL" id="CAJNOL010001047">
    <property type="protein sequence ID" value="CAF1274727.1"/>
    <property type="molecule type" value="Genomic_DNA"/>
</dbReference>
<dbReference type="CDD" id="cd00761">
    <property type="entry name" value="Glyco_tranf_GTA_type"/>
    <property type="match status" value="1"/>
</dbReference>
<dbReference type="EMBL" id="CAJNOH010000596">
    <property type="protein sequence ID" value="CAF1084243.1"/>
    <property type="molecule type" value="Genomic_DNA"/>
</dbReference>
<dbReference type="Proteomes" id="UP000663854">
    <property type="component" value="Unassembled WGS sequence"/>
</dbReference>
<accession>A0A815BUA9</accession>
<dbReference type="Proteomes" id="UP000663870">
    <property type="component" value="Unassembled WGS sequence"/>
</dbReference>
<protein>
    <recommendedName>
        <fullName evidence="4">Glycosyltransferase 2-like domain-containing protein</fullName>
    </recommendedName>
</protein>
<sequence length="281" mass="32849">MASYMRKNGRTPYYIKKSVQSVLSQSYPNWELFVTGDKYENETEFRSLFSRIPPSRLFLHNLPEHGERGKLTGFQLWQSGGVSAMNNALQRANQHHNICRTNCNIYFANLDDDDTWSPDHLSEHLSIFTRFPSVVFIWSKGYYCGAGGNPFPPRLVPQDRVNNWPEGFGGSILHSSWSWKMEIFRGFRYRAQWDYPANYNGPREADADLFEVKLNMVDVLDSLVGISKRLDQLLLDPLYIRNLDMIPITMKSFDDRIYSLDNEVLLRICKNILPRFHHHFK</sequence>
<name>A0A815BUA9_9BILA</name>
<comment type="caution">
    <text evidence="2">The sequence shown here is derived from an EMBL/GenBank/DDBJ whole genome shotgun (WGS) entry which is preliminary data.</text>
</comment>
<evidence type="ECO:0000313" key="1">
    <source>
        <dbReference type="EMBL" id="CAF1084243.1"/>
    </source>
</evidence>